<organism evidence="1 2">
    <name type="scientific">Friedmanniomyces endolithicus</name>
    <dbReference type="NCBI Taxonomy" id="329885"/>
    <lineage>
        <taxon>Eukaryota</taxon>
        <taxon>Fungi</taxon>
        <taxon>Dikarya</taxon>
        <taxon>Ascomycota</taxon>
        <taxon>Pezizomycotina</taxon>
        <taxon>Dothideomycetes</taxon>
        <taxon>Dothideomycetidae</taxon>
        <taxon>Mycosphaerellales</taxon>
        <taxon>Teratosphaeriaceae</taxon>
        <taxon>Friedmanniomyces</taxon>
    </lineage>
</organism>
<evidence type="ECO:0000313" key="1">
    <source>
        <dbReference type="EMBL" id="KAK0301590.1"/>
    </source>
</evidence>
<evidence type="ECO:0000313" key="2">
    <source>
        <dbReference type="Proteomes" id="UP001168146"/>
    </source>
</evidence>
<reference evidence="1" key="1">
    <citation type="submission" date="2021-12" db="EMBL/GenBank/DDBJ databases">
        <title>Black yeast isolated from Biological Soil Crust.</title>
        <authorList>
            <person name="Kurbessoian T."/>
        </authorList>
    </citation>
    <scope>NUCLEOTIDE SEQUENCE</scope>
    <source>
        <strain evidence="1">CCFEE 5208</strain>
    </source>
</reference>
<comment type="caution">
    <text evidence="1">The sequence shown here is derived from an EMBL/GenBank/DDBJ whole genome shotgun (WGS) entry which is preliminary data.</text>
</comment>
<gene>
    <name evidence="1" type="ORF">LTR82_018231</name>
</gene>
<protein>
    <submittedName>
        <fullName evidence="1">Uncharacterized protein</fullName>
    </submittedName>
</protein>
<proteinExistence type="predicted"/>
<sequence>MLLRKLQSSIALGTHKPTLHDYVTLEYAVFDYQPVSGSRECKGRLCYVEAQPSLLEPSCKLVLLQDVEGAETFKGFNQLS</sequence>
<dbReference type="Proteomes" id="UP001168146">
    <property type="component" value="Unassembled WGS sequence"/>
</dbReference>
<dbReference type="AlphaFoldDB" id="A0AAN6IZI0"/>
<dbReference type="EMBL" id="JASUXU010000355">
    <property type="protein sequence ID" value="KAK0301590.1"/>
    <property type="molecule type" value="Genomic_DNA"/>
</dbReference>
<name>A0AAN6IZI0_9PEZI</name>
<accession>A0AAN6IZI0</accession>